<dbReference type="EMBL" id="JBDIZK010000008">
    <property type="protein sequence ID" value="MEN3748299.1"/>
    <property type="molecule type" value="Genomic_DNA"/>
</dbReference>
<comment type="caution">
    <text evidence="2">The sequence shown here is derived from an EMBL/GenBank/DDBJ whole genome shotgun (WGS) entry which is preliminary data.</text>
</comment>
<evidence type="ECO:0000313" key="2">
    <source>
        <dbReference type="EMBL" id="MEN3748299.1"/>
    </source>
</evidence>
<dbReference type="SUPFAM" id="SSF88874">
    <property type="entry name" value="Receptor-binding domain of short tail fibre protein gp12"/>
    <property type="match status" value="1"/>
</dbReference>
<dbReference type="Proteomes" id="UP001427805">
    <property type="component" value="Unassembled WGS sequence"/>
</dbReference>
<protein>
    <submittedName>
        <fullName evidence="2">Tail fiber protein</fullName>
    </submittedName>
</protein>
<evidence type="ECO:0000259" key="1">
    <source>
        <dbReference type="Pfam" id="PF07484"/>
    </source>
</evidence>
<name>A0ABV0B9P7_9SPHN</name>
<keyword evidence="3" id="KW-1185">Reference proteome</keyword>
<proteinExistence type="predicted"/>
<feature type="domain" description="Phage tail collar" evidence="1">
    <location>
        <begin position="7"/>
        <end position="63"/>
    </location>
</feature>
<evidence type="ECO:0000313" key="3">
    <source>
        <dbReference type="Proteomes" id="UP001427805"/>
    </source>
</evidence>
<sequence length="175" mass="18485">MSQQYVGEIRLFPYSFAPKTWAYCSGQILTIQQNQVLFALLGTTYGGNGTTTFALPDMRGRTVVGMGTGPLGSYAWGQQAGSETVTLIPSQMPSHTHLWQVTRDAGDTTAPTGNYFAASRAGGQPAAAYGAQTTPVMLAPTTIGIGGGSLPHENMQPYTALAYCIALQGLFPSRN</sequence>
<dbReference type="Pfam" id="PF07484">
    <property type="entry name" value="Collar"/>
    <property type="match status" value="1"/>
</dbReference>
<dbReference type="InterPro" id="IPR037053">
    <property type="entry name" value="Phage_tail_collar_dom_sf"/>
</dbReference>
<organism evidence="2 3">
    <name type="scientific">Sphingomonas rustica</name>
    <dbReference type="NCBI Taxonomy" id="3103142"/>
    <lineage>
        <taxon>Bacteria</taxon>
        <taxon>Pseudomonadati</taxon>
        <taxon>Pseudomonadota</taxon>
        <taxon>Alphaproteobacteria</taxon>
        <taxon>Sphingomonadales</taxon>
        <taxon>Sphingomonadaceae</taxon>
        <taxon>Sphingomonas</taxon>
    </lineage>
</organism>
<dbReference type="Gene3D" id="3.90.1340.10">
    <property type="entry name" value="Phage tail collar domain"/>
    <property type="match status" value="1"/>
</dbReference>
<dbReference type="InterPro" id="IPR011083">
    <property type="entry name" value="Phage_tail_collar_dom"/>
</dbReference>
<dbReference type="RefSeq" id="WP_346247320.1">
    <property type="nucleotide sequence ID" value="NZ_JBDIZK010000008.1"/>
</dbReference>
<accession>A0ABV0B9P7</accession>
<reference evidence="2 3" key="1">
    <citation type="submission" date="2024-05" db="EMBL/GenBank/DDBJ databases">
        <title>Sphingomonas sp. HF-S3 16S ribosomal RNA gene Genome sequencing and assembly.</title>
        <authorList>
            <person name="Lee H."/>
        </authorList>
    </citation>
    <scope>NUCLEOTIDE SEQUENCE [LARGE SCALE GENOMIC DNA]</scope>
    <source>
        <strain evidence="2 3">HF-S3</strain>
    </source>
</reference>
<gene>
    <name evidence="2" type="ORF">TPR58_14075</name>
</gene>